<reference evidence="1" key="1">
    <citation type="journal article" date="2009" name="PLoS Genet.">
        <title>Sequencing, mapping, and analysis of 27,455 maize full-length cDNAs.</title>
        <authorList>
            <person name="Soderlund C."/>
            <person name="Descour A."/>
            <person name="Kudrna D."/>
            <person name="Bomhoff M."/>
            <person name="Boyd L."/>
            <person name="Currie J."/>
            <person name="Angelova A."/>
            <person name="Collura K."/>
            <person name="Wissotski M."/>
            <person name="Ashley E."/>
            <person name="Morrow D."/>
            <person name="Fernandes J."/>
            <person name="Walbot V."/>
            <person name="Yu Y."/>
        </authorList>
    </citation>
    <scope>NUCLEOTIDE SEQUENCE</scope>
    <source>
        <strain evidence="1">B73</strain>
    </source>
</reference>
<organism evidence="1">
    <name type="scientific">Zea mays</name>
    <name type="common">Maize</name>
    <dbReference type="NCBI Taxonomy" id="4577"/>
    <lineage>
        <taxon>Eukaryota</taxon>
        <taxon>Viridiplantae</taxon>
        <taxon>Streptophyta</taxon>
        <taxon>Embryophyta</taxon>
        <taxon>Tracheophyta</taxon>
        <taxon>Spermatophyta</taxon>
        <taxon>Magnoliopsida</taxon>
        <taxon>Liliopsida</taxon>
        <taxon>Poales</taxon>
        <taxon>Poaceae</taxon>
        <taxon>PACMAD clade</taxon>
        <taxon>Panicoideae</taxon>
        <taxon>Andropogonodae</taxon>
        <taxon>Andropogoneae</taxon>
        <taxon>Tripsacinae</taxon>
        <taxon>Zea</taxon>
    </lineage>
</organism>
<dbReference type="EMBL" id="BT054712">
    <property type="protein sequence ID" value="ACL53319.1"/>
    <property type="molecule type" value="mRNA"/>
</dbReference>
<protein>
    <submittedName>
        <fullName evidence="1">Uncharacterized protein</fullName>
    </submittedName>
</protein>
<evidence type="ECO:0000313" key="1">
    <source>
        <dbReference type="EMBL" id="ACL53319.1"/>
    </source>
</evidence>
<sequence>MVVYRWSCLTDLTVSFPLSGFASPDLWHSHVQGALTPARSCACCGLSCT</sequence>
<reference evidence="1" key="2">
    <citation type="submission" date="2012-06" db="EMBL/GenBank/DDBJ databases">
        <authorList>
            <person name="Yu Y."/>
            <person name="Currie J."/>
            <person name="Lomeli R."/>
            <person name="Angelova A."/>
            <person name="Collura K."/>
            <person name="Wissotski M."/>
            <person name="Campos D."/>
            <person name="Kudrna D."/>
            <person name="Golser W."/>
            <person name="Ashely E."/>
            <person name="Descour A."/>
            <person name="Fernandes J."/>
            <person name="Soderlund C."/>
            <person name="Walbot V."/>
        </authorList>
    </citation>
    <scope>NUCLEOTIDE SEQUENCE</scope>
    <source>
        <strain evidence="1">B73</strain>
    </source>
</reference>
<dbReference type="AlphaFoldDB" id="B7ZZH0"/>
<proteinExistence type="evidence at transcript level"/>
<accession>B7ZZH0</accession>
<name>B7ZZH0_MAIZE</name>